<evidence type="ECO:0000256" key="5">
    <source>
        <dbReference type="ARBA" id="ARBA00022833"/>
    </source>
</evidence>
<evidence type="ECO:0000256" key="7">
    <source>
        <dbReference type="ARBA" id="ARBA00023163"/>
    </source>
</evidence>
<evidence type="ECO:0000259" key="11">
    <source>
        <dbReference type="PROSITE" id="PS50157"/>
    </source>
</evidence>
<feature type="domain" description="C2H2-type" evidence="11">
    <location>
        <begin position="47"/>
        <end position="74"/>
    </location>
</feature>
<dbReference type="GO" id="GO:0005634">
    <property type="term" value="C:nucleus"/>
    <property type="evidence" value="ECO:0007669"/>
    <property type="project" value="UniProtKB-SubCell"/>
</dbReference>
<dbReference type="PROSITE" id="PS50157">
    <property type="entry name" value="ZINC_FINGER_C2H2_2"/>
    <property type="match status" value="5"/>
</dbReference>
<dbReference type="AlphaFoldDB" id="A0A8J5JX12"/>
<evidence type="ECO:0000256" key="10">
    <source>
        <dbReference type="SAM" id="MobiDB-lite"/>
    </source>
</evidence>
<proteinExistence type="predicted"/>
<evidence type="ECO:0000256" key="8">
    <source>
        <dbReference type="ARBA" id="ARBA00023242"/>
    </source>
</evidence>
<dbReference type="SUPFAM" id="SSF57667">
    <property type="entry name" value="beta-beta-alpha zinc fingers"/>
    <property type="match status" value="4"/>
</dbReference>
<dbReference type="InterPro" id="IPR013087">
    <property type="entry name" value="Znf_C2H2_type"/>
</dbReference>
<dbReference type="InterPro" id="IPR036236">
    <property type="entry name" value="Znf_C2H2_sf"/>
</dbReference>
<evidence type="ECO:0000256" key="2">
    <source>
        <dbReference type="ARBA" id="ARBA00022723"/>
    </source>
</evidence>
<feature type="domain" description="C2H2-type" evidence="11">
    <location>
        <begin position="244"/>
        <end position="271"/>
    </location>
</feature>
<dbReference type="PANTHER" id="PTHR24379">
    <property type="entry name" value="KRAB AND ZINC FINGER DOMAIN-CONTAINING"/>
    <property type="match status" value="1"/>
</dbReference>
<keyword evidence="5" id="KW-0862">Zinc</keyword>
<keyword evidence="4 9" id="KW-0863">Zinc-finger</keyword>
<comment type="subcellular location">
    <subcellularLocation>
        <location evidence="1">Nucleus</location>
    </subcellularLocation>
</comment>
<keyword evidence="13" id="KW-1185">Reference proteome</keyword>
<feature type="domain" description="C2H2-type" evidence="11">
    <location>
        <begin position="272"/>
        <end position="296"/>
    </location>
</feature>
<evidence type="ECO:0000256" key="1">
    <source>
        <dbReference type="ARBA" id="ARBA00004123"/>
    </source>
</evidence>
<dbReference type="FunFam" id="3.30.160.60:FF:000446">
    <property type="entry name" value="Zinc finger protein"/>
    <property type="match status" value="2"/>
</dbReference>
<gene>
    <name evidence="12" type="primary">Znf585B-L</name>
    <name evidence="12" type="ORF">Hamer_G011823</name>
</gene>
<dbReference type="PANTHER" id="PTHR24379:SF121">
    <property type="entry name" value="C2H2-TYPE DOMAIN-CONTAINING PROTEIN"/>
    <property type="match status" value="1"/>
</dbReference>
<dbReference type="PROSITE" id="PS00028">
    <property type="entry name" value="ZINC_FINGER_C2H2_1"/>
    <property type="match status" value="3"/>
</dbReference>
<evidence type="ECO:0000256" key="3">
    <source>
        <dbReference type="ARBA" id="ARBA00022737"/>
    </source>
</evidence>
<dbReference type="SMART" id="SM00355">
    <property type="entry name" value="ZnF_C2H2"/>
    <property type="match status" value="6"/>
</dbReference>
<dbReference type="Gene3D" id="3.30.160.60">
    <property type="entry name" value="Classic Zinc Finger"/>
    <property type="match status" value="6"/>
</dbReference>
<keyword evidence="3" id="KW-0677">Repeat</keyword>
<feature type="compositionally biased region" description="Low complexity" evidence="10">
    <location>
        <begin position="1"/>
        <end position="18"/>
    </location>
</feature>
<evidence type="ECO:0000256" key="9">
    <source>
        <dbReference type="PROSITE-ProRule" id="PRU00042"/>
    </source>
</evidence>
<keyword evidence="2" id="KW-0479">Metal-binding</keyword>
<dbReference type="GO" id="GO:0008270">
    <property type="term" value="F:zinc ion binding"/>
    <property type="evidence" value="ECO:0007669"/>
    <property type="project" value="UniProtKB-KW"/>
</dbReference>
<evidence type="ECO:0000256" key="4">
    <source>
        <dbReference type="ARBA" id="ARBA00022771"/>
    </source>
</evidence>
<reference evidence="12" key="1">
    <citation type="journal article" date="2021" name="Sci. Adv.">
        <title>The American lobster genome reveals insights on longevity, neural, and immune adaptations.</title>
        <authorList>
            <person name="Polinski J.M."/>
            <person name="Zimin A.V."/>
            <person name="Clark K.F."/>
            <person name="Kohn A.B."/>
            <person name="Sadowski N."/>
            <person name="Timp W."/>
            <person name="Ptitsyn A."/>
            <person name="Khanna P."/>
            <person name="Romanova D.Y."/>
            <person name="Williams P."/>
            <person name="Greenwood S.J."/>
            <person name="Moroz L.L."/>
            <person name="Walt D.R."/>
            <person name="Bodnar A.G."/>
        </authorList>
    </citation>
    <scope>NUCLEOTIDE SEQUENCE</scope>
    <source>
        <strain evidence="12">GMGI-L3</strain>
    </source>
</reference>
<sequence length="296" mass="33439">VRSTSLMSRPSSSSQPSCPALPAAHPRPYQPLPTSSLPELSSLTRSHSCPFCSKKFYGSVDLERHKRTHTGEKPFACNFCSYRATQLGNLQRHINSSWSHLGQDFLACSSSETHPAFISPQMSARLVPPPLGSPHTKLYQCPLCPKSYDYRGSFDIHMRTHTGDTPFACPHCPLRTKDKNAEKYTFIAVWPRGWGDSDCLTSVSRSQEHPSTDKHLVCPDCKKPFAQKSDLERHYRIHTGEKPFACSICPYRATVKTSLQKHLRMHSGEKPYACPFCPLRSSDKSNLMRHIRSKHR</sequence>
<name>A0A8J5JX12_HOMAM</name>
<evidence type="ECO:0000313" key="13">
    <source>
        <dbReference type="Proteomes" id="UP000747542"/>
    </source>
</evidence>
<dbReference type="EMBL" id="JAHLQT010023139">
    <property type="protein sequence ID" value="KAG7165915.1"/>
    <property type="molecule type" value="Genomic_DNA"/>
</dbReference>
<protein>
    <submittedName>
        <fullName evidence="12">Zinc finger protein 585B-like</fullName>
    </submittedName>
</protein>
<evidence type="ECO:0000313" key="12">
    <source>
        <dbReference type="EMBL" id="KAG7165915.1"/>
    </source>
</evidence>
<keyword evidence="8" id="KW-0539">Nucleus</keyword>
<dbReference type="FunFam" id="3.30.160.60:FF:001967">
    <property type="entry name" value="Ras-responsive element-binding protein"/>
    <property type="match status" value="1"/>
</dbReference>
<dbReference type="Pfam" id="PF00096">
    <property type="entry name" value="zf-C2H2"/>
    <property type="match status" value="5"/>
</dbReference>
<dbReference type="Proteomes" id="UP000747542">
    <property type="component" value="Unassembled WGS sequence"/>
</dbReference>
<dbReference type="FunFam" id="3.30.160.60:FF:000130">
    <property type="entry name" value="Spalt-like transcription factor 4"/>
    <property type="match status" value="1"/>
</dbReference>
<feature type="non-terminal residue" evidence="12">
    <location>
        <position position="296"/>
    </location>
</feature>
<feature type="domain" description="C2H2-type" evidence="11">
    <location>
        <begin position="216"/>
        <end position="243"/>
    </location>
</feature>
<feature type="region of interest" description="Disordered" evidence="10">
    <location>
        <begin position="1"/>
        <end position="37"/>
    </location>
</feature>
<accession>A0A8J5JX12</accession>
<dbReference type="FunFam" id="3.30.160.60:FF:002402">
    <property type="entry name" value="Zinc finger protein 347"/>
    <property type="match status" value="1"/>
</dbReference>
<evidence type="ECO:0000256" key="6">
    <source>
        <dbReference type="ARBA" id="ARBA00023015"/>
    </source>
</evidence>
<organism evidence="12 13">
    <name type="scientific">Homarus americanus</name>
    <name type="common">American lobster</name>
    <dbReference type="NCBI Taxonomy" id="6706"/>
    <lineage>
        <taxon>Eukaryota</taxon>
        <taxon>Metazoa</taxon>
        <taxon>Ecdysozoa</taxon>
        <taxon>Arthropoda</taxon>
        <taxon>Crustacea</taxon>
        <taxon>Multicrustacea</taxon>
        <taxon>Malacostraca</taxon>
        <taxon>Eumalacostraca</taxon>
        <taxon>Eucarida</taxon>
        <taxon>Decapoda</taxon>
        <taxon>Pleocyemata</taxon>
        <taxon>Astacidea</taxon>
        <taxon>Nephropoidea</taxon>
        <taxon>Nephropidae</taxon>
        <taxon>Homarus</taxon>
    </lineage>
</organism>
<keyword evidence="7" id="KW-0804">Transcription</keyword>
<keyword evidence="6" id="KW-0805">Transcription regulation</keyword>
<feature type="domain" description="C2H2-type" evidence="11">
    <location>
        <begin position="139"/>
        <end position="166"/>
    </location>
</feature>
<comment type="caution">
    <text evidence="12">The sequence shown here is derived from an EMBL/GenBank/DDBJ whole genome shotgun (WGS) entry which is preliminary data.</text>
</comment>